<dbReference type="FunFam" id="1.10.3470.10:FF:000003">
    <property type="entry name" value="Iron ABC transporter permease SitD"/>
    <property type="match status" value="1"/>
</dbReference>
<dbReference type="GO" id="GO:0055085">
    <property type="term" value="P:transmembrane transport"/>
    <property type="evidence" value="ECO:0007669"/>
    <property type="project" value="InterPro"/>
</dbReference>
<dbReference type="AlphaFoldDB" id="A0A7K3MAY9"/>
<feature type="transmembrane region" description="Helical" evidence="8">
    <location>
        <begin position="69"/>
        <end position="87"/>
    </location>
</feature>
<dbReference type="GO" id="GO:0071281">
    <property type="term" value="P:cellular response to iron ion"/>
    <property type="evidence" value="ECO:0007669"/>
    <property type="project" value="UniProtKB-ARBA"/>
</dbReference>
<keyword evidence="3 6" id="KW-0812">Transmembrane</keyword>
<evidence type="ECO:0000256" key="4">
    <source>
        <dbReference type="ARBA" id="ARBA00022989"/>
    </source>
</evidence>
<evidence type="ECO:0000256" key="1">
    <source>
        <dbReference type="ARBA" id="ARBA00004141"/>
    </source>
</evidence>
<dbReference type="InterPro" id="IPR022392">
    <property type="entry name" value="Anch_rpt-typ_ABC_trnsprt_perm"/>
</dbReference>
<evidence type="ECO:0000256" key="6">
    <source>
        <dbReference type="RuleBase" id="RU003943"/>
    </source>
</evidence>
<feature type="transmembrane region" description="Helical" evidence="8">
    <location>
        <begin position="140"/>
        <end position="157"/>
    </location>
</feature>
<evidence type="ECO:0000256" key="3">
    <source>
        <dbReference type="ARBA" id="ARBA00022692"/>
    </source>
</evidence>
<name>A0A7K3MAY9_9ACTN</name>
<feature type="region of interest" description="Disordered" evidence="7">
    <location>
        <begin position="301"/>
        <end position="350"/>
    </location>
</feature>
<feature type="compositionally biased region" description="Basic and acidic residues" evidence="7">
    <location>
        <begin position="301"/>
        <end position="313"/>
    </location>
</feature>
<sequence length="350" mass="37322">MSIPEFLTDLFNPDLAFLPKAMLIAVMSSIVCGVVGCYVVLRGMAFIGHAVAHAVFPGLAVAFVLQGSLVLGGAVAGVVTALLMVIFSQNRRIKEDSIIGVLHVAAFAVGIVIISQAPGYAGSLQQFLFGSITGIPDEDLYLVGITGVSVLAIVFLLHKEFVAVSLDREMARSMGLKVFWLDIALYVMVTVAIVIAVQTIGNILVLALLLTPAATARLLTDRLAVMMLLAPVIGGSSAIVGLYLSWSYDLPVGGTIVLVLTAVFLLAWTFAPRHGAVARSSARVRKVLSVNRDADDYQADAERLREGRDLSEHDDADQSGGGGQDRDQQRVRGTREPGHGELVTEVRDDR</sequence>
<evidence type="ECO:0000256" key="7">
    <source>
        <dbReference type="SAM" id="MobiDB-lite"/>
    </source>
</evidence>
<dbReference type="InterPro" id="IPR037294">
    <property type="entry name" value="ABC_BtuC-like"/>
</dbReference>
<comment type="caution">
    <text evidence="9">The sequence shown here is derived from an EMBL/GenBank/DDBJ whole genome shotgun (WGS) entry which is preliminary data.</text>
</comment>
<feature type="transmembrane region" description="Helical" evidence="8">
    <location>
        <begin position="227"/>
        <end position="246"/>
    </location>
</feature>
<comment type="similarity">
    <text evidence="2 6">Belongs to the ABC-3 integral membrane protein family.</text>
</comment>
<reference evidence="9 10" key="1">
    <citation type="submission" date="2019-11" db="EMBL/GenBank/DDBJ databases">
        <authorList>
            <person name="Li X.-J."/>
            <person name="Feng X.-M."/>
        </authorList>
    </citation>
    <scope>NUCLEOTIDE SEQUENCE [LARGE SCALE GENOMIC DNA]</scope>
    <source>
        <strain evidence="9 10">XMNu-373</strain>
    </source>
</reference>
<organism evidence="9 10">
    <name type="scientific">Phytoactinopolyspora mesophila</name>
    <dbReference type="NCBI Taxonomy" id="2650750"/>
    <lineage>
        <taxon>Bacteria</taxon>
        <taxon>Bacillati</taxon>
        <taxon>Actinomycetota</taxon>
        <taxon>Actinomycetes</taxon>
        <taxon>Jiangellales</taxon>
        <taxon>Jiangellaceae</taxon>
        <taxon>Phytoactinopolyspora</taxon>
    </lineage>
</organism>
<gene>
    <name evidence="9" type="ORF">F7O44_25710</name>
</gene>
<evidence type="ECO:0000256" key="5">
    <source>
        <dbReference type="ARBA" id="ARBA00023136"/>
    </source>
</evidence>
<feature type="transmembrane region" description="Helical" evidence="8">
    <location>
        <begin position="252"/>
        <end position="271"/>
    </location>
</feature>
<dbReference type="GO" id="GO:0010043">
    <property type="term" value="P:response to zinc ion"/>
    <property type="evidence" value="ECO:0007669"/>
    <property type="project" value="TreeGrafter"/>
</dbReference>
<feature type="transmembrane region" description="Helical" evidence="8">
    <location>
        <begin position="99"/>
        <end position="120"/>
    </location>
</feature>
<dbReference type="SUPFAM" id="SSF81345">
    <property type="entry name" value="ABC transporter involved in vitamin B12 uptake, BtuC"/>
    <property type="match status" value="1"/>
</dbReference>
<feature type="transmembrane region" description="Helical" evidence="8">
    <location>
        <begin position="20"/>
        <end position="41"/>
    </location>
</feature>
<evidence type="ECO:0000256" key="2">
    <source>
        <dbReference type="ARBA" id="ARBA00008034"/>
    </source>
</evidence>
<evidence type="ECO:0000256" key="8">
    <source>
        <dbReference type="SAM" id="Phobius"/>
    </source>
</evidence>
<protein>
    <submittedName>
        <fullName evidence="9">Anchored repeat-type ABC transporter permease subunit</fullName>
    </submittedName>
</protein>
<dbReference type="Gene3D" id="1.10.3470.10">
    <property type="entry name" value="ABC transporter involved in vitamin B12 uptake, BtuC"/>
    <property type="match status" value="1"/>
</dbReference>
<proteinExistence type="inferred from homology"/>
<evidence type="ECO:0000313" key="9">
    <source>
        <dbReference type="EMBL" id="NDL60479.1"/>
    </source>
</evidence>
<dbReference type="PANTHER" id="PTHR30477:SF13">
    <property type="entry name" value="IRON TRANSPORT SYSTEM MEMBRANE PROTEIN HI_0360-RELATED"/>
    <property type="match status" value="1"/>
</dbReference>
<dbReference type="CDD" id="cd06550">
    <property type="entry name" value="TM_ABC_iron-siderophores_like"/>
    <property type="match status" value="1"/>
</dbReference>
<keyword evidence="10" id="KW-1185">Reference proteome</keyword>
<feature type="transmembrane region" description="Helical" evidence="8">
    <location>
        <begin position="178"/>
        <end position="197"/>
    </location>
</feature>
<comment type="subcellular location">
    <subcellularLocation>
        <location evidence="6">Cell membrane</location>
        <topology evidence="6">Multi-pass membrane protein</topology>
    </subcellularLocation>
    <subcellularLocation>
        <location evidence="1">Membrane</location>
        <topology evidence="1">Multi-pass membrane protein</topology>
    </subcellularLocation>
</comment>
<evidence type="ECO:0000313" key="10">
    <source>
        <dbReference type="Proteomes" id="UP000460435"/>
    </source>
</evidence>
<dbReference type="PANTHER" id="PTHR30477">
    <property type="entry name" value="ABC-TRANSPORTER METAL-BINDING PROTEIN"/>
    <property type="match status" value="1"/>
</dbReference>
<keyword evidence="6" id="KW-0813">Transport</keyword>
<dbReference type="NCBIfam" id="TIGR03770">
    <property type="entry name" value="anch_rpt_perm"/>
    <property type="match status" value="1"/>
</dbReference>
<dbReference type="GO" id="GO:0043190">
    <property type="term" value="C:ATP-binding cassette (ABC) transporter complex"/>
    <property type="evidence" value="ECO:0007669"/>
    <property type="project" value="InterPro"/>
</dbReference>
<keyword evidence="4 8" id="KW-1133">Transmembrane helix</keyword>
<feature type="compositionally biased region" description="Basic and acidic residues" evidence="7">
    <location>
        <begin position="324"/>
        <end position="350"/>
    </location>
</feature>
<accession>A0A7K3MAY9</accession>
<dbReference type="Proteomes" id="UP000460435">
    <property type="component" value="Unassembled WGS sequence"/>
</dbReference>
<keyword evidence="5 8" id="KW-0472">Membrane</keyword>
<dbReference type="EMBL" id="WLZY01000012">
    <property type="protein sequence ID" value="NDL60479.1"/>
    <property type="molecule type" value="Genomic_DNA"/>
</dbReference>
<dbReference type="Pfam" id="PF00950">
    <property type="entry name" value="ABC-3"/>
    <property type="match status" value="1"/>
</dbReference>
<dbReference type="InterPro" id="IPR001626">
    <property type="entry name" value="ABC_TroCD"/>
</dbReference>